<dbReference type="PANTHER" id="PTHR12969">
    <property type="entry name" value="NGD5/OSM-6/IFT52"/>
    <property type="match status" value="1"/>
</dbReference>
<keyword evidence="3" id="KW-0238">DNA-binding</keyword>
<proteinExistence type="inferred from homology"/>
<dbReference type="InterPro" id="IPR038102">
    <property type="entry name" value="EYA_dom_sf"/>
</dbReference>
<dbReference type="AlphaFoldDB" id="A0A195BQA0"/>
<dbReference type="GO" id="GO:0005929">
    <property type="term" value="C:cilium"/>
    <property type="evidence" value="ECO:0007669"/>
    <property type="project" value="TreeGrafter"/>
</dbReference>
<feature type="domain" description="IFT52 GIFT" evidence="14">
    <location>
        <begin position="15"/>
        <end position="237"/>
    </location>
</feature>
<dbReference type="GO" id="GO:0060271">
    <property type="term" value="P:cilium assembly"/>
    <property type="evidence" value="ECO:0007669"/>
    <property type="project" value="TreeGrafter"/>
</dbReference>
<evidence type="ECO:0000256" key="1">
    <source>
        <dbReference type="ARBA" id="ARBA00004123"/>
    </source>
</evidence>
<dbReference type="Pfam" id="PF23352">
    <property type="entry name" value="IFT52_central"/>
    <property type="match status" value="1"/>
</dbReference>
<reference evidence="15 16" key="1">
    <citation type="submission" date="2015-09" db="EMBL/GenBank/DDBJ databases">
        <title>Atta colombica WGS genome.</title>
        <authorList>
            <person name="Nygaard S."/>
            <person name="Hu H."/>
            <person name="Boomsma J."/>
            <person name="Zhang G."/>
        </authorList>
    </citation>
    <scope>NUCLEOTIDE SEQUENCE [LARGE SCALE GENOMIC DNA]</scope>
    <source>
        <strain evidence="15">Treedump-2</strain>
        <tissue evidence="15">Whole body</tissue>
    </source>
</reference>
<dbReference type="GO" id="GO:0003677">
    <property type="term" value="F:DNA binding"/>
    <property type="evidence" value="ECO:0007669"/>
    <property type="project" value="UniProtKB-KW"/>
</dbReference>
<comment type="similarity">
    <text evidence="8">Belongs to the NFYC/HAP5 subunit family.</text>
</comment>
<dbReference type="GO" id="GO:0005634">
    <property type="term" value="C:nucleus"/>
    <property type="evidence" value="ECO:0007669"/>
    <property type="project" value="UniProtKB-SubCell"/>
</dbReference>
<keyword evidence="16" id="KW-1185">Reference proteome</keyword>
<dbReference type="Gene3D" id="1.10.20.10">
    <property type="entry name" value="Histone, subunit A"/>
    <property type="match status" value="1"/>
</dbReference>
<dbReference type="InterPro" id="IPR007125">
    <property type="entry name" value="H2A/H2B/H3"/>
</dbReference>
<dbReference type="GO" id="GO:0030992">
    <property type="term" value="C:intraciliary transport particle B"/>
    <property type="evidence" value="ECO:0007669"/>
    <property type="project" value="TreeGrafter"/>
</dbReference>
<organism evidence="15 16">
    <name type="scientific">Atta colombica</name>
    <dbReference type="NCBI Taxonomy" id="520822"/>
    <lineage>
        <taxon>Eukaryota</taxon>
        <taxon>Metazoa</taxon>
        <taxon>Ecdysozoa</taxon>
        <taxon>Arthropoda</taxon>
        <taxon>Hexapoda</taxon>
        <taxon>Insecta</taxon>
        <taxon>Pterygota</taxon>
        <taxon>Neoptera</taxon>
        <taxon>Endopterygota</taxon>
        <taxon>Hymenoptera</taxon>
        <taxon>Apocrita</taxon>
        <taxon>Aculeata</taxon>
        <taxon>Formicoidea</taxon>
        <taxon>Formicidae</taxon>
        <taxon>Myrmicinae</taxon>
        <taxon>Atta</taxon>
    </lineage>
</organism>
<dbReference type="GO" id="GO:0042073">
    <property type="term" value="P:intraciliary transport"/>
    <property type="evidence" value="ECO:0007669"/>
    <property type="project" value="TreeGrafter"/>
</dbReference>
<evidence type="ECO:0000259" key="13">
    <source>
        <dbReference type="Pfam" id="PF23352"/>
    </source>
</evidence>
<sequence>MSAIFNGSDNNENIIIFDISKNERKLNEEFKVLQRKLKGKWKFIENNEVISQESLTNAKILVLPGPLSKFTELEMNSIRTFLNSGGNILVTLGEGGENKSNTNINFLLEEFGIMVNNDSVIRMSYSQTMHPKESLISQGLSNKSIFLKNHDEYIDMKFLYPYGATLNVVQPSVVALSSGSIAIPMNRPICAYHCVKNNNGKLIVLGSSRMLTDTYIEKENNDALREMIFDFFEIKNVTEKKDLHTDDIEFWEYNFVPDITQQADNPKVCTSDLDNIDIPREYTKLFKNYFYSINLNMVPACIKAYEVLGVKHEPLTLIPPHFEAPLPPTQASIFPPSFQELSPPALELFDLDEAFSSDLLKLSQITNKYMATKELSNDKELDHYIREFGKIASPGSSEAQQALTHFWPKVMEEIKNITTMDLKTQSLPLARIKKIMKLDGDVKMISAEAPMLFAKAAEIFIHELTLRAWVHTEDNKRRTLQRNDIAMAVTKYDQFDFLIDIVPRDEIKQSKAQNEATVRTSMNSDQVHYYFQLAQQQASTNQGVQNSGTTTQPIQIVQPSSGQIQTINIGSPVEQESTNTTTAQTVTVQSPQQSSNQQIIQLQQQQQTSATQGGGIQIVQQIVTPSGEIQQIPIQLTPQQLQMIRMQVQGGSNQPIIIQTAPIQTQPQLIQVAQGSQAPKLDYSAYSSSLYGNDRVPLQYSGYYPVPGYHAPPTSFNIGNINFAGKESCFGRVVARFGRRCTYVVIGDDSDEETAARAHNFPFWRINSHSDTQALYTALEMGFL</sequence>
<dbReference type="Pfam" id="PF00125">
    <property type="entry name" value="Histone"/>
    <property type="match status" value="1"/>
</dbReference>
<evidence type="ECO:0000313" key="15">
    <source>
        <dbReference type="EMBL" id="KYM87863.1"/>
    </source>
</evidence>
<evidence type="ECO:0000256" key="10">
    <source>
        <dbReference type="ARBA" id="ARBA00042333"/>
    </source>
</evidence>
<accession>A0A195BQA0</accession>
<comment type="subcellular location">
    <subcellularLocation>
        <location evidence="1">Nucleus</location>
    </subcellularLocation>
</comment>
<keyword evidence="5" id="KW-0539">Nucleus</keyword>
<evidence type="ECO:0000256" key="7">
    <source>
        <dbReference type="ARBA" id="ARBA00025911"/>
    </source>
</evidence>
<dbReference type="CDD" id="cd23683">
    <property type="entry name" value="IFT52_CTD"/>
    <property type="match status" value="1"/>
</dbReference>
<evidence type="ECO:0000259" key="12">
    <source>
        <dbReference type="Pfam" id="PF00125"/>
    </source>
</evidence>
<dbReference type="SUPFAM" id="SSF47113">
    <property type="entry name" value="Histone-fold"/>
    <property type="match status" value="1"/>
</dbReference>
<evidence type="ECO:0000259" key="14">
    <source>
        <dbReference type="Pfam" id="PF23355"/>
    </source>
</evidence>
<dbReference type="GO" id="GO:0005814">
    <property type="term" value="C:centriole"/>
    <property type="evidence" value="ECO:0007669"/>
    <property type="project" value="TreeGrafter"/>
</dbReference>
<evidence type="ECO:0000256" key="4">
    <source>
        <dbReference type="ARBA" id="ARBA00023163"/>
    </source>
</evidence>
<keyword evidence="2" id="KW-0805">Transcription regulation</keyword>
<evidence type="ECO:0000256" key="5">
    <source>
        <dbReference type="ARBA" id="ARBA00023242"/>
    </source>
</evidence>
<dbReference type="STRING" id="520822.A0A195BQA0"/>
<evidence type="ECO:0000256" key="2">
    <source>
        <dbReference type="ARBA" id="ARBA00023015"/>
    </source>
</evidence>
<dbReference type="Proteomes" id="UP000078540">
    <property type="component" value="Unassembled WGS sequence"/>
</dbReference>
<dbReference type="PANTHER" id="PTHR12969:SF7">
    <property type="entry name" value="INTRAFLAGELLAR TRANSPORT PROTEIN 52 HOMOLOG"/>
    <property type="match status" value="1"/>
</dbReference>
<dbReference type="InterPro" id="IPR009072">
    <property type="entry name" value="Histone-fold"/>
</dbReference>
<keyword evidence="4" id="KW-0804">Transcription</keyword>
<evidence type="ECO:0000256" key="6">
    <source>
        <dbReference type="ARBA" id="ARBA00025263"/>
    </source>
</evidence>
<dbReference type="InterPro" id="IPR055460">
    <property type="entry name" value="IFT52_central"/>
</dbReference>
<evidence type="ECO:0000256" key="8">
    <source>
        <dbReference type="ARBA" id="ARBA00038129"/>
    </source>
</evidence>
<keyword evidence="15" id="KW-0969">Cilium</keyword>
<keyword evidence="15" id="KW-0282">Flagellum</keyword>
<dbReference type="InterPro" id="IPR039975">
    <property type="entry name" value="IFT52"/>
</dbReference>
<evidence type="ECO:0000256" key="11">
    <source>
        <dbReference type="ARBA" id="ARBA00042663"/>
    </source>
</evidence>
<dbReference type="EMBL" id="KQ976428">
    <property type="protein sequence ID" value="KYM87863.1"/>
    <property type="molecule type" value="Genomic_DNA"/>
</dbReference>
<gene>
    <name evidence="15" type="ORF">ALC53_03299</name>
</gene>
<feature type="domain" description="IFT52 central" evidence="13">
    <location>
        <begin position="263"/>
        <end position="344"/>
    </location>
</feature>
<dbReference type="InterPro" id="IPR055458">
    <property type="entry name" value="IFT52_GIFT"/>
</dbReference>
<evidence type="ECO:0000256" key="3">
    <source>
        <dbReference type="ARBA" id="ARBA00023125"/>
    </source>
</evidence>
<evidence type="ECO:0000313" key="16">
    <source>
        <dbReference type="Proteomes" id="UP000078540"/>
    </source>
</evidence>
<comment type="function">
    <text evidence="6">Component of the sequence-specific heterotrimeric transcription factor (NF-Y) which specifically recognizes a 5'-CCAAT-3' box motif found in the promoters of its target genes. NF-Y can function as both an activator and a repressor, depending on its interacting cofactors.</text>
</comment>
<dbReference type="FunFam" id="1.10.20.10:FF:000006">
    <property type="entry name" value="Nuclear transcription factor Y subunit gamma"/>
    <property type="match status" value="1"/>
</dbReference>
<keyword evidence="15" id="KW-0966">Cell projection</keyword>
<comment type="subunit">
    <text evidence="7">Heterotrimeric transcription factor composed of three components, NF-YA, NF-YB and NF-YC. NF-YB and NF-YC must interact and dimerize for NF-YA association and DNA binding.</text>
</comment>
<name>A0A195BQA0_9HYME</name>
<protein>
    <recommendedName>
        <fullName evidence="9">Nuclear transcription factor Y subunit gamma</fullName>
    </recommendedName>
    <alternativeName>
        <fullName evidence="10">CAAT box DNA-binding protein subunit C</fullName>
    </alternativeName>
    <alternativeName>
        <fullName evidence="11">Nuclear transcription factor Y subunit C</fullName>
    </alternativeName>
</protein>
<dbReference type="GO" id="GO:0046982">
    <property type="term" value="F:protein heterodimerization activity"/>
    <property type="evidence" value="ECO:0007669"/>
    <property type="project" value="InterPro"/>
</dbReference>
<dbReference type="Gene3D" id="6.10.250.2800">
    <property type="match status" value="1"/>
</dbReference>
<feature type="domain" description="Core Histone H2A/H2B/H3" evidence="12">
    <location>
        <begin position="410"/>
        <end position="489"/>
    </location>
</feature>
<dbReference type="Gene3D" id="3.40.50.12350">
    <property type="match status" value="1"/>
</dbReference>
<dbReference type="Pfam" id="PF23355">
    <property type="entry name" value="IFT52_GIFT"/>
    <property type="match status" value="1"/>
</dbReference>
<evidence type="ECO:0000256" key="9">
    <source>
        <dbReference type="ARBA" id="ARBA00040590"/>
    </source>
</evidence>
<dbReference type="CDD" id="cd22908">
    <property type="entry name" value="HFD_NFYC-like"/>
    <property type="match status" value="1"/>
</dbReference>